<sequence length="119" mass="13728">MSEPRCARWRRGRRCRCRSRGAWEAETTAARWRWRRRRRRRRRRVGREGAAARRGRRPRGGGKDGGPSWGGAGGRRPGANMEADRRDVLESDAGVKHSSTSQNVNRRQIKRNGGSIFLY</sequence>
<feature type="compositionally biased region" description="Polar residues" evidence="1">
    <location>
        <begin position="97"/>
        <end position="106"/>
    </location>
</feature>
<feature type="compositionally biased region" description="Basic and acidic residues" evidence="1">
    <location>
        <begin position="82"/>
        <end position="95"/>
    </location>
</feature>
<reference evidence="2" key="1">
    <citation type="submission" date="2014-09" db="EMBL/GenBank/DDBJ databases">
        <authorList>
            <person name="Magalhaes I.L.F."/>
            <person name="Oliveira U."/>
            <person name="Santos F.R."/>
            <person name="Vidigal T.H.D.A."/>
            <person name="Brescovit A.D."/>
            <person name="Santos A.J."/>
        </authorList>
    </citation>
    <scope>NUCLEOTIDE SEQUENCE</scope>
    <source>
        <tissue evidence="2">Shoot tissue taken approximately 20 cm above the soil surface</tissue>
    </source>
</reference>
<dbReference type="AlphaFoldDB" id="A0A0A9H4J2"/>
<proteinExistence type="predicted"/>
<name>A0A0A9H4J2_ARUDO</name>
<protein>
    <submittedName>
        <fullName evidence="2">Uncharacterized protein</fullName>
    </submittedName>
</protein>
<evidence type="ECO:0000256" key="1">
    <source>
        <dbReference type="SAM" id="MobiDB-lite"/>
    </source>
</evidence>
<feature type="compositionally biased region" description="Basic residues" evidence="1">
    <location>
        <begin position="35"/>
        <end position="45"/>
    </location>
</feature>
<reference evidence="2" key="2">
    <citation type="journal article" date="2015" name="Data Brief">
        <title>Shoot transcriptome of the giant reed, Arundo donax.</title>
        <authorList>
            <person name="Barrero R.A."/>
            <person name="Guerrero F.D."/>
            <person name="Moolhuijzen P."/>
            <person name="Goolsby J.A."/>
            <person name="Tidwell J."/>
            <person name="Bellgard S.E."/>
            <person name="Bellgard M.I."/>
        </authorList>
    </citation>
    <scope>NUCLEOTIDE SEQUENCE</scope>
    <source>
        <tissue evidence="2">Shoot tissue taken approximately 20 cm above the soil surface</tissue>
    </source>
</reference>
<evidence type="ECO:0000313" key="2">
    <source>
        <dbReference type="EMBL" id="JAE31652.1"/>
    </source>
</evidence>
<organism evidence="2">
    <name type="scientific">Arundo donax</name>
    <name type="common">Giant reed</name>
    <name type="synonym">Donax arundinaceus</name>
    <dbReference type="NCBI Taxonomy" id="35708"/>
    <lineage>
        <taxon>Eukaryota</taxon>
        <taxon>Viridiplantae</taxon>
        <taxon>Streptophyta</taxon>
        <taxon>Embryophyta</taxon>
        <taxon>Tracheophyta</taxon>
        <taxon>Spermatophyta</taxon>
        <taxon>Magnoliopsida</taxon>
        <taxon>Liliopsida</taxon>
        <taxon>Poales</taxon>
        <taxon>Poaceae</taxon>
        <taxon>PACMAD clade</taxon>
        <taxon>Arundinoideae</taxon>
        <taxon>Arundineae</taxon>
        <taxon>Arundo</taxon>
    </lineage>
</organism>
<dbReference type="EMBL" id="GBRH01166244">
    <property type="protein sequence ID" value="JAE31652.1"/>
    <property type="molecule type" value="Transcribed_RNA"/>
</dbReference>
<accession>A0A0A9H4J2</accession>
<feature type="region of interest" description="Disordered" evidence="1">
    <location>
        <begin position="35"/>
        <end position="119"/>
    </location>
</feature>
<feature type="compositionally biased region" description="Gly residues" evidence="1">
    <location>
        <begin position="63"/>
        <end position="76"/>
    </location>
</feature>